<reference evidence="1" key="3">
    <citation type="submission" date="2025-09" db="UniProtKB">
        <authorList>
            <consortium name="Ensembl"/>
        </authorList>
    </citation>
    <scope>IDENTIFICATION</scope>
</reference>
<reference evidence="1" key="1">
    <citation type="submission" date="2021-06" db="EMBL/GenBank/DDBJ databases">
        <authorList>
            <consortium name="Wellcome Sanger Institute Data Sharing"/>
        </authorList>
    </citation>
    <scope>NUCLEOTIDE SEQUENCE [LARGE SCALE GENOMIC DNA]</scope>
</reference>
<sequence length="356" mass="41110">MNMKRNFNENHTRHSAGYQQMPLYTLKKQGNITQPLNPIESEFYSCNEYLPTQHYDPSFMSSGMNVYPSFLQAGSEDPLVHNSQQLTPETYNLRSYATQPGKLLTTLPRLDSGTRRQLFNPGSWKEDDILMNRKQNDVLLWSGQCQGRLNANNSWRNSPNDQHCFLQQVSPSWTTSEREFQWPVPTSNTFPKMAKYKNASCSVKPSVAIEYHKKSQVMTSQPVKIQTTAKNTLRILTASIEKLKEWSHYCERVPLLFEVFATLDSAVTSDKMSAKNFLLRDERATVQCVFYEIDRDLPRFIRGQVHRCVGNYDRKNGKLKCVSVRPATTLEQKKFIESVRVSDIEVKKFIANVKEI</sequence>
<evidence type="ECO:0000313" key="1">
    <source>
        <dbReference type="Ensembl" id="ENSECRP00000014354.1"/>
    </source>
</evidence>
<gene>
    <name evidence="1" type="primary">LOC114655646</name>
</gene>
<dbReference type="GO" id="GO:0007276">
    <property type="term" value="P:gamete generation"/>
    <property type="evidence" value="ECO:0007669"/>
    <property type="project" value="InterPro"/>
</dbReference>
<organism evidence="1 2">
    <name type="scientific">Erpetoichthys calabaricus</name>
    <name type="common">Rope fish</name>
    <name type="synonym">Calamoichthys calabaricus</name>
    <dbReference type="NCBI Taxonomy" id="27687"/>
    <lineage>
        <taxon>Eukaryota</taxon>
        <taxon>Metazoa</taxon>
        <taxon>Chordata</taxon>
        <taxon>Craniata</taxon>
        <taxon>Vertebrata</taxon>
        <taxon>Euteleostomi</taxon>
        <taxon>Actinopterygii</taxon>
        <taxon>Polypteriformes</taxon>
        <taxon>Polypteridae</taxon>
        <taxon>Erpetoichthys</taxon>
    </lineage>
</organism>
<keyword evidence="2" id="KW-1185">Reference proteome</keyword>
<evidence type="ECO:0000313" key="2">
    <source>
        <dbReference type="Proteomes" id="UP000694620"/>
    </source>
</evidence>
<dbReference type="OrthoDB" id="10028206at2759"/>
<dbReference type="PANTHER" id="PTHR35258">
    <property type="entry name" value="SPERMATOGENESIS-ASSOCIATED PROTEIN 22"/>
    <property type="match status" value="1"/>
</dbReference>
<dbReference type="Proteomes" id="UP000694620">
    <property type="component" value="Chromosome 8"/>
</dbReference>
<dbReference type="RefSeq" id="XP_028662612.1">
    <property type="nucleotide sequence ID" value="XM_028806779.2"/>
</dbReference>
<protein>
    <submittedName>
        <fullName evidence="1">Spermatogenesis associated 22</fullName>
    </submittedName>
</protein>
<name>A0A8C4SBC0_ERPCA</name>
<dbReference type="AlphaFoldDB" id="A0A8C4SBC0"/>
<dbReference type="GO" id="GO:0007129">
    <property type="term" value="P:homologous chromosome pairing at meiosis"/>
    <property type="evidence" value="ECO:0007669"/>
    <property type="project" value="InterPro"/>
</dbReference>
<dbReference type="GeneTree" id="ENSGT00390000018151"/>
<dbReference type="GO" id="GO:0000711">
    <property type="term" value="P:meiotic DNA repair synthesis"/>
    <property type="evidence" value="ECO:0007669"/>
    <property type="project" value="InterPro"/>
</dbReference>
<proteinExistence type="predicted"/>
<dbReference type="GeneID" id="114655646"/>
<dbReference type="PANTHER" id="PTHR35258:SF1">
    <property type="entry name" value="SPERMATOGENESIS-ASSOCIATED PROTEIN 22"/>
    <property type="match status" value="1"/>
</dbReference>
<dbReference type="GO" id="GO:0051445">
    <property type="term" value="P:regulation of meiotic cell cycle"/>
    <property type="evidence" value="ECO:0007669"/>
    <property type="project" value="TreeGrafter"/>
</dbReference>
<dbReference type="InterPro" id="IPR033536">
    <property type="entry name" value="Spata22"/>
</dbReference>
<dbReference type="RefSeq" id="XP_051786867.1">
    <property type="nucleotide sequence ID" value="XM_051930907.1"/>
</dbReference>
<dbReference type="RefSeq" id="XP_051786866.1">
    <property type="nucleotide sequence ID" value="XM_051930906.1"/>
</dbReference>
<reference evidence="1" key="2">
    <citation type="submission" date="2025-08" db="UniProtKB">
        <authorList>
            <consortium name="Ensembl"/>
        </authorList>
    </citation>
    <scope>IDENTIFICATION</scope>
</reference>
<accession>A0A8C4SBC0</accession>
<dbReference type="Ensembl" id="ENSECRT00000014607.1">
    <property type="protein sequence ID" value="ENSECRP00000014354.1"/>
    <property type="gene ID" value="ENSECRG00000009586.1"/>
</dbReference>